<dbReference type="SUPFAM" id="SSF56672">
    <property type="entry name" value="DNA/RNA polymerases"/>
    <property type="match status" value="1"/>
</dbReference>
<dbReference type="Pfam" id="PF03732">
    <property type="entry name" value="Retrotrans_gag"/>
    <property type="match status" value="1"/>
</dbReference>
<dbReference type="CDD" id="cd01647">
    <property type="entry name" value="RT_LTR"/>
    <property type="match status" value="1"/>
</dbReference>
<dbReference type="EMBL" id="SSTD01013061">
    <property type="protein sequence ID" value="TYK07866.1"/>
    <property type="molecule type" value="Genomic_DNA"/>
</dbReference>
<dbReference type="InterPro" id="IPR043502">
    <property type="entry name" value="DNA/RNA_pol_sf"/>
</dbReference>
<dbReference type="InterPro" id="IPR032567">
    <property type="entry name" value="RTL1-rel"/>
</dbReference>
<dbReference type="PANTHER" id="PTHR15503:SF45">
    <property type="entry name" value="RNA-DIRECTED DNA POLYMERASE HOMOLOG"/>
    <property type="match status" value="1"/>
</dbReference>
<organism evidence="2 3">
    <name type="scientific">Cucumis melo var. makuwa</name>
    <name type="common">Oriental melon</name>
    <dbReference type="NCBI Taxonomy" id="1194695"/>
    <lineage>
        <taxon>Eukaryota</taxon>
        <taxon>Viridiplantae</taxon>
        <taxon>Streptophyta</taxon>
        <taxon>Embryophyta</taxon>
        <taxon>Tracheophyta</taxon>
        <taxon>Spermatophyta</taxon>
        <taxon>Magnoliopsida</taxon>
        <taxon>eudicotyledons</taxon>
        <taxon>Gunneridae</taxon>
        <taxon>Pentapetalae</taxon>
        <taxon>rosids</taxon>
        <taxon>fabids</taxon>
        <taxon>Cucurbitales</taxon>
        <taxon>Cucurbitaceae</taxon>
        <taxon>Benincaseae</taxon>
        <taxon>Cucumis</taxon>
    </lineage>
</organism>
<proteinExistence type="predicted"/>
<dbReference type="Gene3D" id="3.30.70.270">
    <property type="match status" value="1"/>
</dbReference>
<sequence length="607" mass="68564">MFVGTIHLPLPRNPKFTSNKILADAAAHLRCAIRFHLLQSFVTRREKCCHVEVVGEAEELDVLSQKNNPLDHLLAYEVPKRPKGSLRDNLEPFKESLYAKLLSVSIRYAKQQEFLNLEQGDITVKQYDFEFDMLSRFASDLVRNEAARTDKFVSGLRLDLQGFVQAFRSTIHSYTVRLAIDMSLHERADLSKAAGRGSTPKIVWTTSNQPSPFQQGRVFATTNQKTEQTGTVVTGMDWMYANHASTSYSCKDVVFNTPLAASFKFKEARTVVLPKVISAMKTNKLLNQGTWSILAIVIDTREPKVSLSFESMVREYPEVFPDELLGLPPPREIDFAIEHKQGTIRISKALYRMAPTELKELKVSLHELLDKGFIRSSVLPWGAPILFVKKKDGLMCLCIDYRELNKVTVKNCYLLSRIDDLFDQLQRATVFSKIDLHSGYHQLRIRDRPRDVRGTIHLPLPTNPKFTSNKTLAAFVAAHLHLTVHFCLLLFFVNYHFSLSTAASHLSDPFIAPSFAHHHECHCTLLRSSVVLPVLHFVLSPPKSCHSSSIGVSRPIRPSFKELPSTQFVIEACNVRAILRVKPSASCTLAAFELVLPSAEPSREHNC</sequence>
<dbReference type="Gene3D" id="3.10.10.10">
    <property type="entry name" value="HIV Type 1 Reverse Transcriptase, subunit A, domain 1"/>
    <property type="match status" value="1"/>
</dbReference>
<dbReference type="Proteomes" id="UP000321947">
    <property type="component" value="Unassembled WGS sequence"/>
</dbReference>
<name>A0A5D3CBY0_CUCMM</name>
<dbReference type="InterPro" id="IPR043128">
    <property type="entry name" value="Rev_trsase/Diguanyl_cyclase"/>
</dbReference>
<gene>
    <name evidence="2" type="ORF">E5676_scaffold1933G00100</name>
</gene>
<reference evidence="2 3" key="1">
    <citation type="submission" date="2019-08" db="EMBL/GenBank/DDBJ databases">
        <title>Draft genome sequences of two oriental melons (Cucumis melo L. var makuwa).</title>
        <authorList>
            <person name="Kwon S.-Y."/>
        </authorList>
    </citation>
    <scope>NUCLEOTIDE SEQUENCE [LARGE SCALE GENOMIC DNA]</scope>
    <source>
        <strain evidence="3">cv. Chang Bougi</strain>
        <tissue evidence="2">Leaf</tissue>
    </source>
</reference>
<accession>A0A5D3CBY0</accession>
<evidence type="ECO:0000313" key="2">
    <source>
        <dbReference type="EMBL" id="TYK07866.1"/>
    </source>
</evidence>
<evidence type="ECO:0000259" key="1">
    <source>
        <dbReference type="Pfam" id="PF03732"/>
    </source>
</evidence>
<dbReference type="PANTHER" id="PTHR15503">
    <property type="entry name" value="LDOC1 RELATED"/>
    <property type="match status" value="1"/>
</dbReference>
<evidence type="ECO:0000313" key="3">
    <source>
        <dbReference type="Proteomes" id="UP000321947"/>
    </source>
</evidence>
<feature type="domain" description="Retrotransposon gag" evidence="1">
    <location>
        <begin position="91"/>
        <end position="157"/>
    </location>
</feature>
<dbReference type="AlphaFoldDB" id="A0A5D3CBY0"/>
<dbReference type="InterPro" id="IPR005162">
    <property type="entry name" value="Retrotrans_gag_dom"/>
</dbReference>
<protein>
    <submittedName>
        <fullName evidence="2">Retrotransposon protein</fullName>
    </submittedName>
</protein>
<comment type="caution">
    <text evidence="2">The sequence shown here is derived from an EMBL/GenBank/DDBJ whole genome shotgun (WGS) entry which is preliminary data.</text>
</comment>